<accession>A0AAY5JVE7</accession>
<evidence type="ECO:0000256" key="2">
    <source>
        <dbReference type="ARBA" id="ARBA00006986"/>
    </source>
</evidence>
<dbReference type="AlphaFoldDB" id="A0AAY5JVE7"/>
<reference evidence="10" key="3">
    <citation type="submission" date="2025-09" db="UniProtKB">
        <authorList>
            <consortium name="Ensembl"/>
        </authorList>
    </citation>
    <scope>IDENTIFICATION</scope>
</reference>
<feature type="chain" id="PRO_5044214423" evidence="9">
    <location>
        <begin position="22"/>
        <end position="139"/>
    </location>
</feature>
<organism evidence="10 11">
    <name type="scientific">Esox lucius</name>
    <name type="common">Northern pike</name>
    <dbReference type="NCBI Taxonomy" id="8010"/>
    <lineage>
        <taxon>Eukaryota</taxon>
        <taxon>Metazoa</taxon>
        <taxon>Chordata</taxon>
        <taxon>Craniata</taxon>
        <taxon>Vertebrata</taxon>
        <taxon>Euteleostomi</taxon>
        <taxon>Actinopterygii</taxon>
        <taxon>Neopterygii</taxon>
        <taxon>Teleostei</taxon>
        <taxon>Protacanthopterygii</taxon>
        <taxon>Esociformes</taxon>
        <taxon>Esocidae</taxon>
        <taxon>Esox</taxon>
    </lineage>
</organism>
<feature type="signal peptide" evidence="9">
    <location>
        <begin position="1"/>
        <end position="21"/>
    </location>
</feature>
<sequence length="139" mass="15726">MHFQVVIRMLLTLLWAISTIAEETESTRVTTIAPVTTKNVSNSSANNSKDTTSNINKHNIVNTFYVDSSMIQRALYVLIGITIIGVLYFLVRAVRLKKTTTSRKKYGLLSNYDDSVEMAALESDEEDDTVYEARSLRRK</sequence>
<evidence type="ECO:0000256" key="6">
    <source>
        <dbReference type="ARBA" id="ARBA00023136"/>
    </source>
</evidence>
<evidence type="ECO:0000256" key="8">
    <source>
        <dbReference type="SAM" id="Phobius"/>
    </source>
</evidence>
<evidence type="ECO:0000256" key="4">
    <source>
        <dbReference type="ARBA" id="ARBA00022729"/>
    </source>
</evidence>
<name>A0AAY5JVE7_ESOLU</name>
<reference evidence="10 11" key="1">
    <citation type="submission" date="2020-02" db="EMBL/GenBank/DDBJ databases">
        <title>Esox lucius (northern pike) genome, fEsoLuc1, primary haplotype.</title>
        <authorList>
            <person name="Myers G."/>
            <person name="Karagic N."/>
            <person name="Meyer A."/>
            <person name="Pippel M."/>
            <person name="Reichard M."/>
            <person name="Winkler S."/>
            <person name="Tracey A."/>
            <person name="Sims Y."/>
            <person name="Howe K."/>
            <person name="Rhie A."/>
            <person name="Formenti G."/>
            <person name="Durbin R."/>
            <person name="Fedrigo O."/>
            <person name="Jarvis E.D."/>
        </authorList>
    </citation>
    <scope>NUCLEOTIDE SEQUENCE [LARGE SCALE GENOMIC DNA]</scope>
</reference>
<keyword evidence="4 9" id="KW-0732">Signal</keyword>
<proteinExistence type="inferred from homology"/>
<keyword evidence="7" id="KW-0325">Glycoprotein</keyword>
<evidence type="ECO:0000313" key="11">
    <source>
        <dbReference type="Proteomes" id="UP000265140"/>
    </source>
</evidence>
<evidence type="ECO:0000256" key="7">
    <source>
        <dbReference type="ARBA" id="ARBA00023180"/>
    </source>
</evidence>
<dbReference type="Proteomes" id="UP000265140">
    <property type="component" value="Chromosome 8"/>
</dbReference>
<dbReference type="Pfam" id="PF06679">
    <property type="entry name" value="DUF1180"/>
    <property type="match status" value="1"/>
</dbReference>
<dbReference type="PANTHER" id="PTHR28607:SF2">
    <property type="entry name" value="PROTEIN FAM174C"/>
    <property type="match status" value="1"/>
</dbReference>
<keyword evidence="5 8" id="KW-1133">Transmembrane helix</keyword>
<dbReference type="CTD" id="55009"/>
<keyword evidence="6 8" id="KW-0472">Membrane</keyword>
<comment type="subcellular location">
    <subcellularLocation>
        <location evidence="1">Membrane</location>
        <topology evidence="1">Single-pass type I membrane protein</topology>
    </subcellularLocation>
</comment>
<keyword evidence="11" id="KW-1185">Reference proteome</keyword>
<feature type="transmembrane region" description="Helical" evidence="8">
    <location>
        <begin position="74"/>
        <end position="94"/>
    </location>
</feature>
<evidence type="ECO:0000256" key="3">
    <source>
        <dbReference type="ARBA" id="ARBA00022692"/>
    </source>
</evidence>
<evidence type="ECO:0000256" key="9">
    <source>
        <dbReference type="SAM" id="SignalP"/>
    </source>
</evidence>
<dbReference type="GeneTree" id="ENSGT00530000064649"/>
<keyword evidence="3 8" id="KW-0812">Transmembrane</keyword>
<dbReference type="Ensembl" id="ENSELUT00000093239.1">
    <property type="protein sequence ID" value="ENSELUP00000080264.1"/>
    <property type="gene ID" value="ENSELUG00000035762.1"/>
</dbReference>
<dbReference type="GO" id="GO:0005576">
    <property type="term" value="C:extracellular region"/>
    <property type="evidence" value="ECO:0007669"/>
    <property type="project" value="TreeGrafter"/>
</dbReference>
<evidence type="ECO:0000256" key="1">
    <source>
        <dbReference type="ARBA" id="ARBA00004479"/>
    </source>
</evidence>
<evidence type="ECO:0000313" key="10">
    <source>
        <dbReference type="Ensembl" id="ENSELUP00000080264.1"/>
    </source>
</evidence>
<dbReference type="GeneID" id="105011409"/>
<dbReference type="InterPro" id="IPR009565">
    <property type="entry name" value="FAM174-like"/>
</dbReference>
<protein>
    <submittedName>
        <fullName evidence="10">Uncharacterized protein</fullName>
    </submittedName>
</protein>
<evidence type="ECO:0000256" key="5">
    <source>
        <dbReference type="ARBA" id="ARBA00022989"/>
    </source>
</evidence>
<reference evidence="10" key="2">
    <citation type="submission" date="2025-08" db="UniProtKB">
        <authorList>
            <consortium name="Ensembl"/>
        </authorList>
    </citation>
    <scope>IDENTIFICATION</scope>
</reference>
<dbReference type="GO" id="GO:0016020">
    <property type="term" value="C:membrane"/>
    <property type="evidence" value="ECO:0007669"/>
    <property type="project" value="UniProtKB-SubCell"/>
</dbReference>
<comment type="similarity">
    <text evidence="2">Belongs to the FAM174 family.</text>
</comment>
<dbReference type="PANTHER" id="PTHR28607">
    <property type="entry name" value="EXPRESSED PROTEIN"/>
    <property type="match status" value="1"/>
</dbReference>
<dbReference type="RefSeq" id="XP_028977180.1">
    <property type="nucleotide sequence ID" value="XM_029121347.2"/>
</dbReference>